<dbReference type="Gene3D" id="3.30.2310.20">
    <property type="entry name" value="RelE-like"/>
    <property type="match status" value="1"/>
</dbReference>
<comment type="caution">
    <text evidence="3">The sequence shown here is derived from an EMBL/GenBank/DDBJ whole genome shotgun (WGS) entry which is preliminary data.</text>
</comment>
<dbReference type="AlphaFoldDB" id="T1BQM5"/>
<dbReference type="PANTHER" id="PTHR35601">
    <property type="entry name" value="TOXIN RELE"/>
    <property type="match status" value="1"/>
</dbReference>
<dbReference type="Pfam" id="PF05016">
    <property type="entry name" value="ParE_toxin"/>
    <property type="match status" value="1"/>
</dbReference>
<dbReference type="SUPFAM" id="SSF143011">
    <property type="entry name" value="RelE-like"/>
    <property type="match status" value="1"/>
</dbReference>
<dbReference type="EMBL" id="AUZY01007811">
    <property type="protein sequence ID" value="EQD48639.1"/>
    <property type="molecule type" value="Genomic_DNA"/>
</dbReference>
<reference evidence="3" key="1">
    <citation type="submission" date="2013-08" db="EMBL/GenBank/DDBJ databases">
        <authorList>
            <person name="Mendez C."/>
            <person name="Richter M."/>
            <person name="Ferrer M."/>
            <person name="Sanchez J."/>
        </authorList>
    </citation>
    <scope>NUCLEOTIDE SEQUENCE</scope>
</reference>
<protein>
    <submittedName>
        <fullName evidence="3">Toxin-like protein</fullName>
    </submittedName>
</protein>
<evidence type="ECO:0000313" key="2">
    <source>
        <dbReference type="EMBL" id="EQD48639.1"/>
    </source>
</evidence>
<gene>
    <name evidence="4" type="ORF">B1A_07442</name>
    <name evidence="2" type="ORF">B1B_11974</name>
    <name evidence="3" type="ORF">B2A_05321</name>
</gene>
<evidence type="ECO:0000256" key="1">
    <source>
        <dbReference type="ARBA" id="ARBA00022649"/>
    </source>
</evidence>
<dbReference type="PANTHER" id="PTHR35601:SF1">
    <property type="entry name" value="TOXIN RELE"/>
    <property type="match status" value="1"/>
</dbReference>
<sequence length="89" mass="10396">MAWTIDYTDTARKRLRKLDKPTARRILDFMDARIAGRGNPRATGKALTGPRLGAYWRYRVGDYRILCDIQDDAPRILVIDIGNRREVYR</sequence>
<name>T1BQM5_9ZZZZ</name>
<organism evidence="3">
    <name type="scientific">mine drainage metagenome</name>
    <dbReference type="NCBI Taxonomy" id="410659"/>
    <lineage>
        <taxon>unclassified sequences</taxon>
        <taxon>metagenomes</taxon>
        <taxon>ecological metagenomes</taxon>
    </lineage>
</organism>
<dbReference type="EMBL" id="AUZX01005361">
    <property type="protein sequence ID" value="EQD68202.1"/>
    <property type="molecule type" value="Genomic_DNA"/>
</dbReference>
<evidence type="ECO:0000313" key="3">
    <source>
        <dbReference type="EMBL" id="EQD56300.1"/>
    </source>
</evidence>
<evidence type="ECO:0000313" key="4">
    <source>
        <dbReference type="EMBL" id="EQD68202.1"/>
    </source>
</evidence>
<dbReference type="InterPro" id="IPR035093">
    <property type="entry name" value="RelE/ParE_toxin_dom_sf"/>
</dbReference>
<dbReference type="EMBL" id="AUZZ01003693">
    <property type="protein sequence ID" value="EQD56300.1"/>
    <property type="molecule type" value="Genomic_DNA"/>
</dbReference>
<proteinExistence type="predicted"/>
<accession>T1BQM5</accession>
<keyword evidence="1" id="KW-1277">Toxin-antitoxin system</keyword>
<dbReference type="InterPro" id="IPR007712">
    <property type="entry name" value="RelE/ParE_toxin"/>
</dbReference>
<reference evidence="3" key="2">
    <citation type="journal article" date="2014" name="ISME J.">
        <title>Microbial stratification in low pH oxic and suboxic macroscopic growths along an acid mine drainage.</title>
        <authorList>
            <person name="Mendez-Garcia C."/>
            <person name="Mesa V."/>
            <person name="Sprenger R.R."/>
            <person name="Richter M."/>
            <person name="Diez M.S."/>
            <person name="Solano J."/>
            <person name="Bargiela R."/>
            <person name="Golyshina O.V."/>
            <person name="Manteca A."/>
            <person name="Ramos J.L."/>
            <person name="Gallego J.R."/>
            <person name="Llorente I."/>
            <person name="Martins Dos Santos V.A."/>
            <person name="Jensen O.N."/>
            <person name="Pelaez A.I."/>
            <person name="Sanchez J."/>
            <person name="Ferrer M."/>
        </authorList>
    </citation>
    <scope>NUCLEOTIDE SEQUENCE</scope>
</reference>